<dbReference type="InterPro" id="IPR039315">
    <property type="entry name" value="CheW"/>
</dbReference>
<evidence type="ECO:0000313" key="3">
    <source>
        <dbReference type="Proteomes" id="UP001149411"/>
    </source>
</evidence>
<reference evidence="2" key="1">
    <citation type="submission" date="2022-09" db="EMBL/GenBank/DDBJ databases">
        <title>Haloadaptaus new haloarchaeum isolated from saline soil.</title>
        <authorList>
            <person name="Duran-Viseras A."/>
            <person name="Sanchez-Porro C."/>
            <person name="Ventosa A."/>
        </authorList>
    </citation>
    <scope>NUCLEOTIDE SEQUENCE</scope>
    <source>
        <strain evidence="2">F3-133</strain>
    </source>
</reference>
<dbReference type="AlphaFoldDB" id="A0A9Q4C3Q7"/>
<feature type="domain" description="CheW-like" evidence="1">
    <location>
        <begin position="4"/>
        <end position="143"/>
    </location>
</feature>
<dbReference type="GO" id="GO:0005829">
    <property type="term" value="C:cytosol"/>
    <property type="evidence" value="ECO:0007669"/>
    <property type="project" value="TreeGrafter"/>
</dbReference>
<dbReference type="PROSITE" id="PS50851">
    <property type="entry name" value="CHEW"/>
    <property type="match status" value="1"/>
</dbReference>
<dbReference type="GO" id="GO:0007165">
    <property type="term" value="P:signal transduction"/>
    <property type="evidence" value="ECO:0007669"/>
    <property type="project" value="InterPro"/>
</dbReference>
<dbReference type="Pfam" id="PF01584">
    <property type="entry name" value="CheW"/>
    <property type="match status" value="1"/>
</dbReference>
<sequence>MEAKTQVVEFELAGKVFATQIHNVREIVEKPDVTELPNTPDCVEGVINLRGETATLLNPKPILNVGNSVKGNRLLVTESDGDTTGILVDSVNEVYQISDEDLQDIDDFDEEETSQGVFRTENSNKDDFVVLIDIGRMEADVSKEVQQRT</sequence>
<organism evidence="2 3">
    <name type="scientific">Halorutilus salinus</name>
    <dbReference type="NCBI Taxonomy" id="2487751"/>
    <lineage>
        <taxon>Archaea</taxon>
        <taxon>Methanobacteriati</taxon>
        <taxon>Methanobacteriota</taxon>
        <taxon>Stenosarchaea group</taxon>
        <taxon>Halobacteria</taxon>
        <taxon>Halorutilales</taxon>
        <taxon>Halorutilaceae</taxon>
        <taxon>Halorutilus</taxon>
    </lineage>
</organism>
<protein>
    <submittedName>
        <fullName evidence="2">Chemotaxis protein CheW</fullName>
    </submittedName>
</protein>
<dbReference type="PANTHER" id="PTHR22617">
    <property type="entry name" value="CHEMOTAXIS SENSOR HISTIDINE KINASE-RELATED"/>
    <property type="match status" value="1"/>
</dbReference>
<dbReference type="GO" id="GO:0006935">
    <property type="term" value="P:chemotaxis"/>
    <property type="evidence" value="ECO:0007669"/>
    <property type="project" value="InterPro"/>
</dbReference>
<proteinExistence type="predicted"/>
<evidence type="ECO:0000259" key="1">
    <source>
        <dbReference type="PROSITE" id="PS50851"/>
    </source>
</evidence>
<dbReference type="InterPro" id="IPR002545">
    <property type="entry name" value="CheW-lke_dom"/>
</dbReference>
<name>A0A9Q4C3Q7_9EURY</name>
<dbReference type="Gene3D" id="2.30.30.40">
    <property type="entry name" value="SH3 Domains"/>
    <property type="match status" value="1"/>
</dbReference>
<keyword evidence="3" id="KW-1185">Reference proteome</keyword>
<dbReference type="EMBL" id="RKLV01000003">
    <property type="protein sequence ID" value="MCX2818414.1"/>
    <property type="molecule type" value="Genomic_DNA"/>
</dbReference>
<dbReference type="Proteomes" id="UP001149411">
    <property type="component" value="Unassembled WGS sequence"/>
</dbReference>
<gene>
    <name evidence="2" type="ORF">EGH25_03485</name>
</gene>
<dbReference type="SMART" id="SM00260">
    <property type="entry name" value="CheW"/>
    <property type="match status" value="1"/>
</dbReference>
<evidence type="ECO:0000313" key="2">
    <source>
        <dbReference type="EMBL" id="MCX2818414.1"/>
    </source>
</evidence>
<dbReference type="SUPFAM" id="SSF50341">
    <property type="entry name" value="CheW-like"/>
    <property type="match status" value="1"/>
</dbReference>
<comment type="caution">
    <text evidence="2">The sequence shown here is derived from an EMBL/GenBank/DDBJ whole genome shotgun (WGS) entry which is preliminary data.</text>
</comment>
<dbReference type="PANTHER" id="PTHR22617:SF23">
    <property type="entry name" value="CHEMOTAXIS PROTEIN CHEW"/>
    <property type="match status" value="1"/>
</dbReference>
<dbReference type="InterPro" id="IPR036061">
    <property type="entry name" value="CheW-like_dom_sf"/>
</dbReference>
<dbReference type="Gene3D" id="2.40.50.180">
    <property type="entry name" value="CheA-289, Domain 4"/>
    <property type="match status" value="1"/>
</dbReference>
<dbReference type="RefSeq" id="WP_266086247.1">
    <property type="nucleotide sequence ID" value="NZ_RKLV01000003.1"/>
</dbReference>
<accession>A0A9Q4C3Q7</accession>